<gene>
    <name evidence="2" type="ORF">S12H4_21091</name>
</gene>
<evidence type="ECO:0000313" key="2">
    <source>
        <dbReference type="EMBL" id="GAI80623.1"/>
    </source>
</evidence>
<name>X1RJ18_9ZZZZ</name>
<protein>
    <recommendedName>
        <fullName evidence="1">TOTE conflict system primase domain-containing protein</fullName>
    </recommendedName>
</protein>
<evidence type="ECO:0000259" key="1">
    <source>
        <dbReference type="Pfam" id="PF22548"/>
    </source>
</evidence>
<comment type="caution">
    <text evidence="2">The sequence shown here is derived from an EMBL/GenBank/DDBJ whole genome shotgun (WGS) entry which is preliminary data.</text>
</comment>
<feature type="domain" description="TOTE conflict system primase" evidence="1">
    <location>
        <begin position="29"/>
        <end position="93"/>
    </location>
</feature>
<dbReference type="Pfam" id="PF22548">
    <property type="entry name" value="AEP-TOTE"/>
    <property type="match status" value="1"/>
</dbReference>
<sequence length="109" mass="12582">MTASRKVRFLKNFIINRDDTYTVQSRNGVHTRIPEPLTEQVLLRHVAGEITVGAYQLNKSNEVKWFVFDIDPGQVSHPRETAKSLIKACLEKKRFPENAVRLEASRYPD</sequence>
<dbReference type="Gene3D" id="3.90.920.20">
    <property type="entry name" value="HP0184-like"/>
    <property type="match status" value="1"/>
</dbReference>
<dbReference type="EMBL" id="BARW01010800">
    <property type="protein sequence ID" value="GAI80623.1"/>
    <property type="molecule type" value="Genomic_DNA"/>
</dbReference>
<dbReference type="InterPro" id="IPR044919">
    <property type="entry name" value="HP0184-like_sf"/>
</dbReference>
<organism evidence="2">
    <name type="scientific">marine sediment metagenome</name>
    <dbReference type="NCBI Taxonomy" id="412755"/>
    <lineage>
        <taxon>unclassified sequences</taxon>
        <taxon>metagenomes</taxon>
        <taxon>ecological metagenomes</taxon>
    </lineage>
</organism>
<dbReference type="AlphaFoldDB" id="X1RJ18"/>
<proteinExistence type="predicted"/>
<reference evidence="2" key="1">
    <citation type="journal article" date="2014" name="Front. Microbiol.">
        <title>High frequency of phylogenetically diverse reductive dehalogenase-homologous genes in deep subseafloor sedimentary metagenomes.</title>
        <authorList>
            <person name="Kawai M."/>
            <person name="Futagami T."/>
            <person name="Toyoda A."/>
            <person name="Takaki Y."/>
            <person name="Nishi S."/>
            <person name="Hori S."/>
            <person name="Arai W."/>
            <person name="Tsubouchi T."/>
            <person name="Morono Y."/>
            <person name="Uchiyama I."/>
            <person name="Ito T."/>
            <person name="Fujiyama A."/>
            <person name="Inagaki F."/>
            <person name="Takami H."/>
        </authorList>
    </citation>
    <scope>NUCLEOTIDE SEQUENCE</scope>
    <source>
        <strain evidence="2">Expedition CK06-06</strain>
    </source>
</reference>
<feature type="non-terminal residue" evidence="2">
    <location>
        <position position="109"/>
    </location>
</feature>
<accession>X1RJ18</accession>
<dbReference type="InterPro" id="IPR054347">
    <property type="entry name" value="TOTE_primase"/>
</dbReference>